<dbReference type="EMBL" id="CH479213">
    <property type="protein sequence ID" value="EDW33270.1"/>
    <property type="molecule type" value="Genomic_DNA"/>
</dbReference>
<dbReference type="HOGENOM" id="CLU_1760698_0_0_1"/>
<proteinExistence type="predicted"/>
<evidence type="ECO:0000313" key="2">
    <source>
        <dbReference type="Proteomes" id="UP000008744"/>
    </source>
</evidence>
<protein>
    <submittedName>
        <fullName evidence="1">GL20315</fullName>
    </submittedName>
</protein>
<organism evidence="2">
    <name type="scientific">Drosophila persimilis</name>
    <name type="common">Fruit fly</name>
    <dbReference type="NCBI Taxonomy" id="7234"/>
    <lineage>
        <taxon>Eukaryota</taxon>
        <taxon>Metazoa</taxon>
        <taxon>Ecdysozoa</taxon>
        <taxon>Arthropoda</taxon>
        <taxon>Hexapoda</taxon>
        <taxon>Insecta</taxon>
        <taxon>Pterygota</taxon>
        <taxon>Neoptera</taxon>
        <taxon>Endopterygota</taxon>
        <taxon>Diptera</taxon>
        <taxon>Brachycera</taxon>
        <taxon>Muscomorpha</taxon>
        <taxon>Ephydroidea</taxon>
        <taxon>Drosophilidae</taxon>
        <taxon>Drosophila</taxon>
        <taxon>Sophophora</taxon>
    </lineage>
</organism>
<accession>B4H646</accession>
<gene>
    <name evidence="1" type="primary">Dper\GL20315</name>
    <name evidence="1" type="ORF">Dper_GL20315</name>
</gene>
<sequence>MAEAGGVAGAAVGLLWDVEVEDAVEELFGPLGVLLLPLSIWGGILVSCSSLSCECALYGEPGSDASSLEPVLESAQLSEVATPLEKNAKRDHTIRDPFGDEDGDGCGCGCGYDYLRELEIYTNGNTFLGCLIRCLALDLYLDEDLNQD</sequence>
<keyword evidence="2" id="KW-1185">Reference proteome</keyword>
<reference evidence="1 2" key="1">
    <citation type="journal article" date="2007" name="Nature">
        <title>Evolution of genes and genomes on the Drosophila phylogeny.</title>
        <authorList>
            <consortium name="Drosophila 12 Genomes Consortium"/>
            <person name="Clark A.G."/>
            <person name="Eisen M.B."/>
            <person name="Smith D.R."/>
            <person name="Bergman C.M."/>
            <person name="Oliver B."/>
            <person name="Markow T.A."/>
            <person name="Kaufman T.C."/>
            <person name="Kellis M."/>
            <person name="Gelbart W."/>
            <person name="Iyer V.N."/>
            <person name="Pollard D.A."/>
            <person name="Sackton T.B."/>
            <person name="Larracuente A.M."/>
            <person name="Singh N.D."/>
            <person name="Abad J.P."/>
            <person name="Abt D.N."/>
            <person name="Adryan B."/>
            <person name="Aguade M."/>
            <person name="Akashi H."/>
            <person name="Anderson W.W."/>
            <person name="Aquadro C.F."/>
            <person name="Ardell D.H."/>
            <person name="Arguello R."/>
            <person name="Artieri C.G."/>
            <person name="Barbash D.A."/>
            <person name="Barker D."/>
            <person name="Barsanti P."/>
            <person name="Batterham P."/>
            <person name="Batzoglou S."/>
            <person name="Begun D."/>
            <person name="Bhutkar A."/>
            <person name="Blanco E."/>
            <person name="Bosak S.A."/>
            <person name="Bradley R.K."/>
            <person name="Brand A.D."/>
            <person name="Brent M.R."/>
            <person name="Brooks A.N."/>
            <person name="Brown R.H."/>
            <person name="Butlin R.K."/>
            <person name="Caggese C."/>
            <person name="Calvi B.R."/>
            <person name="Bernardo de Carvalho A."/>
            <person name="Caspi A."/>
            <person name="Castrezana S."/>
            <person name="Celniker S.E."/>
            <person name="Chang J.L."/>
            <person name="Chapple C."/>
            <person name="Chatterji S."/>
            <person name="Chinwalla A."/>
            <person name="Civetta A."/>
            <person name="Clifton S.W."/>
            <person name="Comeron J.M."/>
            <person name="Costello J.C."/>
            <person name="Coyne J.A."/>
            <person name="Daub J."/>
            <person name="David R.G."/>
            <person name="Delcher A.L."/>
            <person name="Delehaunty K."/>
            <person name="Do C.B."/>
            <person name="Ebling H."/>
            <person name="Edwards K."/>
            <person name="Eickbush T."/>
            <person name="Evans J.D."/>
            <person name="Filipski A."/>
            <person name="Findeiss S."/>
            <person name="Freyhult E."/>
            <person name="Fulton L."/>
            <person name="Fulton R."/>
            <person name="Garcia A.C."/>
            <person name="Gardiner A."/>
            <person name="Garfield D.A."/>
            <person name="Garvin B.E."/>
            <person name="Gibson G."/>
            <person name="Gilbert D."/>
            <person name="Gnerre S."/>
            <person name="Godfrey J."/>
            <person name="Good R."/>
            <person name="Gotea V."/>
            <person name="Gravely B."/>
            <person name="Greenberg A.J."/>
            <person name="Griffiths-Jones S."/>
            <person name="Gross S."/>
            <person name="Guigo R."/>
            <person name="Gustafson E.A."/>
            <person name="Haerty W."/>
            <person name="Hahn M.W."/>
            <person name="Halligan D.L."/>
            <person name="Halpern A.L."/>
            <person name="Halter G.M."/>
            <person name="Han M.V."/>
            <person name="Heger A."/>
            <person name="Hillier L."/>
            <person name="Hinrichs A.S."/>
            <person name="Holmes I."/>
            <person name="Hoskins R.A."/>
            <person name="Hubisz M.J."/>
            <person name="Hultmark D."/>
            <person name="Huntley M.A."/>
            <person name="Jaffe D.B."/>
            <person name="Jagadeeshan S."/>
            <person name="Jeck W.R."/>
            <person name="Johnson J."/>
            <person name="Jones C.D."/>
            <person name="Jordan W.C."/>
            <person name="Karpen G.H."/>
            <person name="Kataoka E."/>
            <person name="Keightley P.D."/>
            <person name="Kheradpour P."/>
            <person name="Kirkness E.F."/>
            <person name="Koerich L.B."/>
            <person name="Kristiansen K."/>
            <person name="Kudrna D."/>
            <person name="Kulathinal R.J."/>
            <person name="Kumar S."/>
            <person name="Kwok R."/>
            <person name="Lander E."/>
            <person name="Langley C.H."/>
            <person name="Lapoint R."/>
            <person name="Lazzaro B.P."/>
            <person name="Lee S.J."/>
            <person name="Levesque L."/>
            <person name="Li R."/>
            <person name="Lin C.F."/>
            <person name="Lin M.F."/>
            <person name="Lindblad-Toh K."/>
            <person name="Llopart A."/>
            <person name="Long M."/>
            <person name="Low L."/>
            <person name="Lozovsky E."/>
            <person name="Lu J."/>
            <person name="Luo M."/>
            <person name="Machado C.A."/>
            <person name="Makalowski W."/>
            <person name="Marzo M."/>
            <person name="Matsuda M."/>
            <person name="Matzkin L."/>
            <person name="McAllister B."/>
            <person name="McBride C.S."/>
            <person name="McKernan B."/>
            <person name="McKernan K."/>
            <person name="Mendez-Lago M."/>
            <person name="Minx P."/>
            <person name="Mollenhauer M.U."/>
            <person name="Montooth K."/>
            <person name="Mount S.M."/>
            <person name="Mu X."/>
            <person name="Myers E."/>
            <person name="Negre B."/>
            <person name="Newfeld S."/>
            <person name="Nielsen R."/>
            <person name="Noor M.A."/>
            <person name="O'Grady P."/>
            <person name="Pachter L."/>
            <person name="Papaceit M."/>
            <person name="Parisi M.J."/>
            <person name="Parisi M."/>
            <person name="Parts L."/>
            <person name="Pedersen J.S."/>
            <person name="Pesole G."/>
            <person name="Phillippy A.M."/>
            <person name="Ponting C.P."/>
            <person name="Pop M."/>
            <person name="Porcelli D."/>
            <person name="Powell J.R."/>
            <person name="Prohaska S."/>
            <person name="Pruitt K."/>
            <person name="Puig M."/>
            <person name="Quesneville H."/>
            <person name="Ram K.R."/>
            <person name="Rand D."/>
            <person name="Rasmussen M.D."/>
            <person name="Reed L.K."/>
            <person name="Reenan R."/>
            <person name="Reily A."/>
            <person name="Remington K.A."/>
            <person name="Rieger T.T."/>
            <person name="Ritchie M.G."/>
            <person name="Robin C."/>
            <person name="Rogers Y.H."/>
            <person name="Rohde C."/>
            <person name="Rozas J."/>
            <person name="Rubenfield M.J."/>
            <person name="Ruiz A."/>
            <person name="Russo S."/>
            <person name="Salzberg S.L."/>
            <person name="Sanchez-Gracia A."/>
            <person name="Saranga D.J."/>
            <person name="Sato H."/>
            <person name="Schaeffer S.W."/>
            <person name="Schatz M.C."/>
            <person name="Schlenke T."/>
            <person name="Schwartz R."/>
            <person name="Segarra C."/>
            <person name="Singh R.S."/>
            <person name="Sirot L."/>
            <person name="Sirota M."/>
            <person name="Sisneros N.B."/>
            <person name="Smith C.D."/>
            <person name="Smith T.F."/>
            <person name="Spieth J."/>
            <person name="Stage D.E."/>
            <person name="Stark A."/>
            <person name="Stephan W."/>
            <person name="Strausberg R.L."/>
            <person name="Strempel S."/>
            <person name="Sturgill D."/>
            <person name="Sutton G."/>
            <person name="Sutton G.G."/>
            <person name="Tao W."/>
            <person name="Teichmann S."/>
            <person name="Tobari Y.N."/>
            <person name="Tomimura Y."/>
            <person name="Tsolas J.M."/>
            <person name="Valente V.L."/>
            <person name="Venter E."/>
            <person name="Venter J.C."/>
            <person name="Vicario S."/>
            <person name="Vieira F.G."/>
            <person name="Vilella A.J."/>
            <person name="Villasante A."/>
            <person name="Walenz B."/>
            <person name="Wang J."/>
            <person name="Wasserman M."/>
            <person name="Watts T."/>
            <person name="Wilson D."/>
            <person name="Wilson R.K."/>
            <person name="Wing R.A."/>
            <person name="Wolfner M.F."/>
            <person name="Wong A."/>
            <person name="Wong G.K."/>
            <person name="Wu C.I."/>
            <person name="Wu G."/>
            <person name="Yamamoto D."/>
            <person name="Yang H.P."/>
            <person name="Yang S.P."/>
            <person name="Yorke J.A."/>
            <person name="Yoshida K."/>
            <person name="Zdobnov E."/>
            <person name="Zhang P."/>
            <person name="Zhang Y."/>
            <person name="Zimin A.V."/>
            <person name="Baldwin J."/>
            <person name="Abdouelleil A."/>
            <person name="Abdulkadir J."/>
            <person name="Abebe A."/>
            <person name="Abera B."/>
            <person name="Abreu J."/>
            <person name="Acer S.C."/>
            <person name="Aftuck L."/>
            <person name="Alexander A."/>
            <person name="An P."/>
            <person name="Anderson E."/>
            <person name="Anderson S."/>
            <person name="Arachi H."/>
            <person name="Azer M."/>
            <person name="Bachantsang P."/>
            <person name="Barry A."/>
            <person name="Bayul T."/>
            <person name="Berlin A."/>
            <person name="Bessette D."/>
            <person name="Bloom T."/>
            <person name="Blye J."/>
            <person name="Boguslavskiy L."/>
            <person name="Bonnet C."/>
            <person name="Boukhgalter B."/>
            <person name="Bourzgui I."/>
            <person name="Brown A."/>
            <person name="Cahill P."/>
            <person name="Channer S."/>
            <person name="Cheshatsang Y."/>
            <person name="Chuda L."/>
            <person name="Citroen M."/>
            <person name="Collymore A."/>
            <person name="Cooke P."/>
            <person name="Costello M."/>
            <person name="D'Aco K."/>
            <person name="Daza R."/>
            <person name="De Haan G."/>
            <person name="DeGray S."/>
            <person name="DeMaso C."/>
            <person name="Dhargay N."/>
            <person name="Dooley K."/>
            <person name="Dooley E."/>
            <person name="Doricent M."/>
            <person name="Dorje P."/>
            <person name="Dorjee K."/>
            <person name="Dupes A."/>
            <person name="Elong R."/>
            <person name="Falk J."/>
            <person name="Farina A."/>
            <person name="Faro S."/>
            <person name="Ferguson D."/>
            <person name="Fisher S."/>
            <person name="Foley C.D."/>
            <person name="Franke A."/>
            <person name="Friedrich D."/>
            <person name="Gadbois L."/>
            <person name="Gearin G."/>
            <person name="Gearin C.R."/>
            <person name="Giannoukos G."/>
            <person name="Goode T."/>
            <person name="Graham J."/>
            <person name="Grandbois E."/>
            <person name="Grewal S."/>
            <person name="Gyaltsen K."/>
            <person name="Hafez N."/>
            <person name="Hagos B."/>
            <person name="Hall J."/>
            <person name="Henson C."/>
            <person name="Hollinger A."/>
            <person name="Honan T."/>
            <person name="Huard M.D."/>
            <person name="Hughes L."/>
            <person name="Hurhula B."/>
            <person name="Husby M.E."/>
            <person name="Kamat A."/>
            <person name="Kanga B."/>
            <person name="Kashin S."/>
            <person name="Khazanovich D."/>
            <person name="Kisner P."/>
            <person name="Lance K."/>
            <person name="Lara M."/>
            <person name="Lee W."/>
            <person name="Lennon N."/>
            <person name="Letendre F."/>
            <person name="LeVine R."/>
            <person name="Lipovsky A."/>
            <person name="Liu X."/>
            <person name="Liu J."/>
            <person name="Liu S."/>
            <person name="Lokyitsang T."/>
            <person name="Lokyitsang Y."/>
            <person name="Lubonja R."/>
            <person name="Lui A."/>
            <person name="MacDonald P."/>
            <person name="Magnisalis V."/>
            <person name="Maru K."/>
            <person name="Matthews C."/>
            <person name="McCusker W."/>
            <person name="McDonough S."/>
            <person name="Mehta T."/>
            <person name="Meldrim J."/>
            <person name="Meneus L."/>
            <person name="Mihai O."/>
            <person name="Mihalev A."/>
            <person name="Mihova T."/>
            <person name="Mittelman R."/>
            <person name="Mlenga V."/>
            <person name="Montmayeur A."/>
            <person name="Mulrain L."/>
            <person name="Navidi A."/>
            <person name="Naylor J."/>
            <person name="Negash T."/>
            <person name="Nguyen T."/>
            <person name="Nguyen N."/>
            <person name="Nicol R."/>
            <person name="Norbu C."/>
            <person name="Norbu N."/>
            <person name="Novod N."/>
            <person name="O'Neill B."/>
            <person name="Osman S."/>
            <person name="Markiewicz E."/>
            <person name="Oyono O.L."/>
            <person name="Patti C."/>
            <person name="Phunkhang P."/>
            <person name="Pierre F."/>
            <person name="Priest M."/>
            <person name="Raghuraman S."/>
            <person name="Rege F."/>
            <person name="Reyes R."/>
            <person name="Rise C."/>
            <person name="Rogov P."/>
            <person name="Ross K."/>
            <person name="Ryan E."/>
            <person name="Settipalli S."/>
            <person name="Shea T."/>
            <person name="Sherpa N."/>
            <person name="Shi L."/>
            <person name="Shih D."/>
            <person name="Sparrow T."/>
            <person name="Spaulding J."/>
            <person name="Stalker J."/>
            <person name="Stange-Thomann N."/>
            <person name="Stavropoulos S."/>
            <person name="Stone C."/>
            <person name="Strader C."/>
            <person name="Tesfaye S."/>
            <person name="Thomson T."/>
            <person name="Thoulutsang Y."/>
            <person name="Thoulutsang D."/>
            <person name="Topham K."/>
            <person name="Topping I."/>
            <person name="Tsamla T."/>
            <person name="Vassiliev H."/>
            <person name="Vo A."/>
            <person name="Wangchuk T."/>
            <person name="Wangdi T."/>
            <person name="Weiand M."/>
            <person name="Wilkinson J."/>
            <person name="Wilson A."/>
            <person name="Yadav S."/>
            <person name="Young G."/>
            <person name="Yu Q."/>
            <person name="Zembek L."/>
            <person name="Zhong D."/>
            <person name="Zimmer A."/>
            <person name="Zwirko Z."/>
            <person name="Jaffe D.B."/>
            <person name="Alvarez P."/>
            <person name="Brockman W."/>
            <person name="Butler J."/>
            <person name="Chin C."/>
            <person name="Gnerre S."/>
            <person name="Grabherr M."/>
            <person name="Kleber M."/>
            <person name="Mauceli E."/>
            <person name="MacCallum I."/>
        </authorList>
    </citation>
    <scope>NUCLEOTIDE SEQUENCE [LARGE SCALE GENOMIC DNA]</scope>
    <source>
        <strain evidence="2">MSH-3 / Tucson 14011-0111.49</strain>
    </source>
</reference>
<dbReference type="AlphaFoldDB" id="B4H646"/>
<dbReference type="Proteomes" id="UP000008744">
    <property type="component" value="Unassembled WGS sequence"/>
</dbReference>
<name>B4H646_DROPE</name>
<evidence type="ECO:0000313" key="1">
    <source>
        <dbReference type="EMBL" id="EDW33270.1"/>
    </source>
</evidence>